<dbReference type="RefSeq" id="WP_127707836.1">
    <property type="nucleotide sequence ID" value="NZ_SACK01000011.1"/>
</dbReference>
<proteinExistence type="predicted"/>
<keyword evidence="2" id="KW-1185">Reference proteome</keyword>
<evidence type="ECO:0000313" key="2">
    <source>
        <dbReference type="Proteomes" id="UP000282759"/>
    </source>
</evidence>
<name>A0A437MI59_9SPHI</name>
<dbReference type="Proteomes" id="UP000282759">
    <property type="component" value="Unassembled WGS sequence"/>
</dbReference>
<comment type="caution">
    <text evidence="1">The sequence shown here is derived from an EMBL/GenBank/DDBJ whole genome shotgun (WGS) entry which is preliminary data.</text>
</comment>
<dbReference type="AlphaFoldDB" id="A0A437MI59"/>
<accession>A0A437MI59</accession>
<protein>
    <submittedName>
        <fullName evidence="1">Uncharacterized protein</fullName>
    </submittedName>
</protein>
<sequence length="80" mass="9199">MLEVRWWPGSPVVEIDLYLPGSRMQTWVEVPYIKFRVADLQFRDYTPFGWDAETETCSLLVDAAHKGLGTSWHGPCKLVT</sequence>
<reference evidence="1 2" key="1">
    <citation type="submission" date="2019-01" db="EMBL/GenBank/DDBJ databases">
        <authorList>
            <person name="Chen W.-M."/>
        </authorList>
    </citation>
    <scope>NUCLEOTIDE SEQUENCE [LARGE SCALE GENOMIC DNA]</scope>
    <source>
        <strain evidence="1 2">YBJ-36</strain>
    </source>
</reference>
<evidence type="ECO:0000313" key="1">
    <source>
        <dbReference type="EMBL" id="RVT97338.1"/>
    </source>
</evidence>
<dbReference type="OrthoDB" id="649820at2"/>
<organism evidence="1 2">
    <name type="scientific">Mucilaginibacter limnophilus</name>
    <dbReference type="NCBI Taxonomy" id="1932778"/>
    <lineage>
        <taxon>Bacteria</taxon>
        <taxon>Pseudomonadati</taxon>
        <taxon>Bacteroidota</taxon>
        <taxon>Sphingobacteriia</taxon>
        <taxon>Sphingobacteriales</taxon>
        <taxon>Sphingobacteriaceae</taxon>
        <taxon>Mucilaginibacter</taxon>
    </lineage>
</organism>
<dbReference type="EMBL" id="SACK01000011">
    <property type="protein sequence ID" value="RVT97338.1"/>
    <property type="molecule type" value="Genomic_DNA"/>
</dbReference>
<gene>
    <name evidence="1" type="ORF">EOD41_18745</name>
</gene>